<name>A0A0U5ANB5_9BACT</name>
<gene>
    <name evidence="2" type="ORF">THC_0978</name>
</gene>
<dbReference type="GO" id="GO:0006402">
    <property type="term" value="P:mRNA catabolic process"/>
    <property type="evidence" value="ECO:0007669"/>
    <property type="project" value="TreeGrafter"/>
</dbReference>
<dbReference type="STRING" id="1653476.THC_0978"/>
<dbReference type="SUPFAM" id="SSF50249">
    <property type="entry name" value="Nucleic acid-binding proteins"/>
    <property type="match status" value="1"/>
</dbReference>
<reference evidence="2 3" key="1">
    <citation type="journal article" date="2016" name="Int. J. Syst. Evol. Microbiol.">
        <title>Caldimicrobium thiodismutans sp. nov., a sulfur-disproportionating bacterium isolated from a hot spring, and emended description of the genus Caldimicrobium.</title>
        <authorList>
            <person name="Kojima H."/>
            <person name="Umezawa K."/>
            <person name="Fukui M."/>
        </authorList>
    </citation>
    <scope>NUCLEOTIDE SEQUENCE [LARGE SCALE GENOMIC DNA]</scope>
    <source>
        <strain evidence="2 3">TF1</strain>
    </source>
</reference>
<dbReference type="PANTHER" id="PTHR23355:SF42">
    <property type="entry name" value="RIBONUCLEASE II, CHLOROPLASTIC_MITOCHONDRIAL"/>
    <property type="match status" value="1"/>
</dbReference>
<dbReference type="EMBL" id="AP014945">
    <property type="protein sequence ID" value="BAU23362.1"/>
    <property type="molecule type" value="Genomic_DNA"/>
</dbReference>
<dbReference type="KEGG" id="cthi:THC_0978"/>
<dbReference type="InterPro" id="IPR001900">
    <property type="entry name" value="RNase_II/R"/>
</dbReference>
<dbReference type="RefSeq" id="WP_068514151.1">
    <property type="nucleotide sequence ID" value="NZ_AP014945.1"/>
</dbReference>
<reference evidence="3" key="2">
    <citation type="journal article" date="2016" name="Int. J. Syst. Evol. Microbiol.">
        <title>Caldimicrobium thiodismutans sp. nov., a sulfur-disproportionating bacterium isolated from a hot spring.</title>
        <authorList>
            <person name="Kojima H."/>
            <person name="Umezawa K."/>
            <person name="Fukui M."/>
        </authorList>
    </citation>
    <scope>NUCLEOTIDE SEQUENCE [LARGE SCALE GENOMIC DNA]</scope>
    <source>
        <strain evidence="3">TF1</strain>
    </source>
</reference>
<evidence type="ECO:0000259" key="1">
    <source>
        <dbReference type="SMART" id="SM00955"/>
    </source>
</evidence>
<dbReference type="GO" id="GO:0003723">
    <property type="term" value="F:RNA binding"/>
    <property type="evidence" value="ECO:0007669"/>
    <property type="project" value="InterPro"/>
</dbReference>
<dbReference type="InterPro" id="IPR012340">
    <property type="entry name" value="NA-bd_OB-fold"/>
</dbReference>
<dbReference type="AlphaFoldDB" id="A0A0U5ANB5"/>
<keyword evidence="3" id="KW-1185">Reference proteome</keyword>
<dbReference type="Proteomes" id="UP000068196">
    <property type="component" value="Chromosome"/>
</dbReference>
<dbReference type="PANTHER" id="PTHR23355">
    <property type="entry name" value="RIBONUCLEASE"/>
    <property type="match status" value="1"/>
</dbReference>
<dbReference type="Pfam" id="PF00773">
    <property type="entry name" value="RNB"/>
    <property type="match status" value="1"/>
</dbReference>
<feature type="domain" description="RNB" evidence="1">
    <location>
        <begin position="273"/>
        <end position="556"/>
    </location>
</feature>
<organism evidence="2 3">
    <name type="scientific">Caldimicrobium thiodismutans</name>
    <dbReference type="NCBI Taxonomy" id="1653476"/>
    <lineage>
        <taxon>Bacteria</taxon>
        <taxon>Pseudomonadati</taxon>
        <taxon>Thermodesulfobacteriota</taxon>
        <taxon>Thermodesulfobacteria</taxon>
        <taxon>Thermodesulfobacteriales</taxon>
        <taxon>Thermodesulfobacteriaceae</taxon>
        <taxon>Caldimicrobium</taxon>
    </lineage>
</organism>
<proteinExistence type="predicted"/>
<dbReference type="SMART" id="SM00955">
    <property type="entry name" value="RNB"/>
    <property type="match status" value="1"/>
</dbReference>
<dbReference type="InterPro" id="IPR050180">
    <property type="entry name" value="RNR_Ribonuclease"/>
</dbReference>
<dbReference type="GO" id="GO:0000175">
    <property type="term" value="F:3'-5'-RNA exonuclease activity"/>
    <property type="evidence" value="ECO:0007669"/>
    <property type="project" value="TreeGrafter"/>
</dbReference>
<dbReference type="GO" id="GO:0000932">
    <property type="term" value="C:P-body"/>
    <property type="evidence" value="ECO:0007669"/>
    <property type="project" value="TreeGrafter"/>
</dbReference>
<dbReference type="PATRIC" id="fig|1653476.3.peg.1019"/>
<evidence type="ECO:0000313" key="2">
    <source>
        <dbReference type="EMBL" id="BAU23362.1"/>
    </source>
</evidence>
<evidence type="ECO:0000313" key="3">
    <source>
        <dbReference type="Proteomes" id="UP000068196"/>
    </source>
</evidence>
<sequence length="661" mass="77197">MSPENLLYHLVDLFYKDKKVVAFVKDIKGKRLHLLFPTGREELVSAQAVVSIGKQKVNPDNLIFLQNLLKEKQDKREKLKENFNLRELWEIVTEEMDKGSAWELVELYLARIPDCDEVAAFMRKALEDKLYFALEAPDILKIRKREEVKALQLQREREYERLKILNEGEMFLSALMSGKQSPLSKDRESFWQRALKEFVLKEGTTEMGRLAEEVLKKHQLNDPLKIVDLLSRACLIERDWFFELEKLNFPTEFKKEELEEAEKIQTLQRSSSLKDLTGLFTFTIDAPDTEDFDDALSVEEKGEHLVLYVHIAEVASYIRPGSTLWEGALERASTLYLPEGVLPMLPFSLSHEKFSLKKNEPRPALTFKFEIDSANQVCSFEIIPSLIQVKERYTYTEVDNLLLKGDLFFKRLYALLIKQKEIRYEKGAFAVILPEIQVRVLPDGEITVQKIEMTPSRDLVAEAMILTNYYSAKFMAEREIPVLYRTQKEPFQAIEERFDSLYHQILQLKFMAKSELSIEPGYHSGLGLPYYTTLTSPIRRFLDLLAQYQLEAYLKGEKFLSKEDLLKILPDLQSNLQRANYLQNRRKKYFLLKYLQKYHSQDTLRGILLEVQARKARVYLPDYNLTGEVLSLKNNLHAGMEVIVKPEKIKPLQEVLRLRIV</sequence>
<accession>A0A0U5ANB5</accession>
<protein>
    <recommendedName>
        <fullName evidence="1">RNB domain-containing protein</fullName>
    </recommendedName>
</protein>
<dbReference type="OrthoDB" id="9764149at2"/>